<dbReference type="GO" id="GO:0005737">
    <property type="term" value="C:cytoplasm"/>
    <property type="evidence" value="ECO:0007669"/>
    <property type="project" value="UniProtKB-SubCell"/>
</dbReference>
<evidence type="ECO:0000256" key="1">
    <source>
        <dbReference type="ARBA" id="ARBA00022694"/>
    </source>
</evidence>
<dbReference type="RefSeq" id="WP_055144484.1">
    <property type="nucleotide sequence ID" value="NZ_CZBS01000001.1"/>
</dbReference>
<dbReference type="GO" id="GO:0006400">
    <property type="term" value="P:tRNA modification"/>
    <property type="evidence" value="ECO:0007669"/>
    <property type="project" value="UniProtKB-UniRule"/>
</dbReference>
<dbReference type="PANTHER" id="PTHR37825:SF1">
    <property type="entry name" value="TRNA(MET) CYTIDINE ACETATE LIGASE"/>
    <property type="match status" value="1"/>
</dbReference>
<dbReference type="InterPro" id="IPR014729">
    <property type="entry name" value="Rossmann-like_a/b/a_fold"/>
</dbReference>
<dbReference type="AlphaFoldDB" id="A0A174Z6D0"/>
<keyword evidence="2" id="KW-0694">RNA-binding</keyword>
<dbReference type="PANTHER" id="PTHR37825">
    <property type="entry name" value="TRNA(MET) CYTIDINE ACETATE LIGASE"/>
    <property type="match status" value="1"/>
</dbReference>
<dbReference type="GO" id="GO:0000049">
    <property type="term" value="F:tRNA binding"/>
    <property type="evidence" value="ECO:0007669"/>
    <property type="project" value="UniProtKB-KW"/>
</dbReference>
<dbReference type="NCBIfam" id="NF010191">
    <property type="entry name" value="PRK13670.1"/>
    <property type="match status" value="1"/>
</dbReference>
<comment type="similarity">
    <text evidence="2">Belongs to the TmcAL family.</text>
</comment>
<comment type="function">
    <text evidence="2">Catalyzes the formation of N(4)-acetylcytidine (ac(4)C) at the wobble position of elongator tRNA(Met), using acetate and ATP as substrates. First activates an acetate ion to form acetyladenylate (Ac-AMP) and then transfers the acetyl group to tRNA to form ac(4)C34.</text>
</comment>
<evidence type="ECO:0000256" key="2">
    <source>
        <dbReference type="HAMAP-Rule" id="MF_01539"/>
    </source>
</evidence>
<sequence length="428" mass="48374">MKIVGLITEYNPFHNGHLYHIKESLRVTGADAAVVVMSGDYVQRGTPAIMPKRIRAEMALMCGAGAVFELPVCYATGSAELFALGSVSLLESLGIVDSICFGSECNDLPILEQLAELLLEEPEAYQILLKDYLKQGMSFPRARQEAILSYTEDPRFAEILRNPNNILGIEYLKAIKKLGSRMEPYTIARRGAQYHDEELDSDYSSATAIRSLLAYSSSSFNTEPVEGNYDELSFSGILSELENQVPKCCLELLKDYHKVQYPISQNDFSLILKYKLLNKQPESLVRYVDVSPEIASRIANQLNNFFNYKQFCDLLKTRELTQTRVNRALLHIMLGTKKANVEEYIDNGYHMYARLLGFRKDNAKLLTAMSKESSLPVLTKMSEIDDLPELGQKMLRHDMLASNLYTSVVTDKFKTAFQNEYKQGVLKV</sequence>
<keyword evidence="2" id="KW-0067">ATP-binding</keyword>
<dbReference type="GO" id="GO:0005524">
    <property type="term" value="F:ATP binding"/>
    <property type="evidence" value="ECO:0007669"/>
    <property type="project" value="UniProtKB-KW"/>
</dbReference>
<comment type="caution">
    <text evidence="2">Lacks conserved residue(s) required for the propagation of feature annotation.</text>
</comment>
<protein>
    <recommendedName>
        <fullName evidence="2">tRNA(Met) cytidine acetate ligase</fullName>
        <ecNumber evidence="2">6.3.4.-</ecNumber>
    </recommendedName>
</protein>
<evidence type="ECO:0000313" key="3">
    <source>
        <dbReference type="EMBL" id="CUQ81447.1"/>
    </source>
</evidence>
<keyword evidence="2" id="KW-0963">Cytoplasm</keyword>
<dbReference type="EMBL" id="CZBX01000001">
    <property type="protein sequence ID" value="CUQ81447.1"/>
    <property type="molecule type" value="Genomic_DNA"/>
</dbReference>
<feature type="binding site" evidence="2">
    <location>
        <position position="164"/>
    </location>
    <ligand>
        <name>ATP</name>
        <dbReference type="ChEBI" id="CHEBI:30616"/>
    </ligand>
</feature>
<proteinExistence type="inferred from homology"/>
<dbReference type="InterPro" id="IPR008513">
    <property type="entry name" value="tRNA(Met)_cyd_acetate_ligase"/>
</dbReference>
<dbReference type="Gene3D" id="3.40.50.620">
    <property type="entry name" value="HUPs"/>
    <property type="match status" value="1"/>
</dbReference>
<organism evidence="3 4">
    <name type="scientific">[Ruminococcus] torques</name>
    <dbReference type="NCBI Taxonomy" id="33039"/>
    <lineage>
        <taxon>Bacteria</taxon>
        <taxon>Bacillati</taxon>
        <taxon>Bacillota</taxon>
        <taxon>Clostridia</taxon>
        <taxon>Lachnospirales</taxon>
        <taxon>Lachnospiraceae</taxon>
        <taxon>Mediterraneibacter</taxon>
    </lineage>
</organism>
<comment type="subcellular location">
    <subcellularLocation>
        <location evidence="2">Cytoplasm</location>
    </subcellularLocation>
</comment>
<dbReference type="GO" id="GO:0016879">
    <property type="term" value="F:ligase activity, forming carbon-nitrogen bonds"/>
    <property type="evidence" value="ECO:0007669"/>
    <property type="project" value="UniProtKB-UniRule"/>
</dbReference>
<feature type="binding site" evidence="2">
    <location>
        <begin position="7"/>
        <end position="20"/>
    </location>
    <ligand>
        <name>ATP</name>
        <dbReference type="ChEBI" id="CHEBI:30616"/>
    </ligand>
</feature>
<dbReference type="OrthoDB" id="9769796at2"/>
<accession>A0A174Z6D0</accession>
<dbReference type="EC" id="6.3.4.-" evidence="2"/>
<keyword evidence="2" id="KW-0436">Ligase</keyword>
<feature type="binding site" evidence="2">
    <location>
        <position position="102"/>
    </location>
    <ligand>
        <name>ATP</name>
        <dbReference type="ChEBI" id="CHEBI:30616"/>
    </ligand>
</feature>
<name>A0A174Z6D0_9FIRM</name>
<keyword evidence="2" id="KW-0547">Nucleotide-binding</keyword>
<feature type="binding site" evidence="2">
    <location>
        <position position="189"/>
    </location>
    <ligand>
        <name>ATP</name>
        <dbReference type="ChEBI" id="CHEBI:30616"/>
    </ligand>
</feature>
<dbReference type="Proteomes" id="UP000078383">
    <property type="component" value="Unassembled WGS sequence"/>
</dbReference>
<comment type="catalytic activity">
    <reaction evidence="2">
        <text>cytidine(34) in elongator tRNA(Met) + acetate + ATP = N(4)-acetylcytidine(34) in elongator tRNA(Met) + AMP + diphosphate</text>
        <dbReference type="Rhea" id="RHEA:58144"/>
        <dbReference type="Rhea" id="RHEA-COMP:10693"/>
        <dbReference type="Rhea" id="RHEA-COMP:10694"/>
        <dbReference type="ChEBI" id="CHEBI:30089"/>
        <dbReference type="ChEBI" id="CHEBI:30616"/>
        <dbReference type="ChEBI" id="CHEBI:33019"/>
        <dbReference type="ChEBI" id="CHEBI:74900"/>
        <dbReference type="ChEBI" id="CHEBI:82748"/>
        <dbReference type="ChEBI" id="CHEBI:456215"/>
    </reaction>
</comment>
<evidence type="ECO:0000313" key="4">
    <source>
        <dbReference type="Proteomes" id="UP000078383"/>
    </source>
</evidence>
<keyword evidence="2" id="KW-0820">tRNA-binding</keyword>
<dbReference type="SUPFAM" id="SSF52374">
    <property type="entry name" value="Nucleotidylyl transferase"/>
    <property type="match status" value="1"/>
</dbReference>
<dbReference type="HAMAP" id="MF_01539">
    <property type="entry name" value="TmcAL"/>
    <property type="match status" value="1"/>
</dbReference>
<gene>
    <name evidence="2" type="primary">tmcAL</name>
    <name evidence="3" type="ORF">ERS852502_00305</name>
</gene>
<dbReference type="Pfam" id="PF05636">
    <property type="entry name" value="HIGH_NTase1"/>
    <property type="match status" value="1"/>
</dbReference>
<reference evidence="3 4" key="1">
    <citation type="submission" date="2015-09" db="EMBL/GenBank/DDBJ databases">
        <authorList>
            <consortium name="Pathogen Informatics"/>
        </authorList>
    </citation>
    <scope>NUCLEOTIDE SEQUENCE [LARGE SCALE GENOMIC DNA]</scope>
    <source>
        <strain evidence="3 4">2789STDY5834889</strain>
    </source>
</reference>
<keyword evidence="1 2" id="KW-0819">tRNA processing</keyword>